<dbReference type="Pfam" id="PF00140">
    <property type="entry name" value="Sigma70_r1_2"/>
    <property type="match status" value="1"/>
</dbReference>
<organism evidence="2 3">
    <name type="scientific">Staphylococcus pseudintermedius</name>
    <dbReference type="NCBI Taxonomy" id="283734"/>
    <lineage>
        <taxon>Bacteria</taxon>
        <taxon>Bacillati</taxon>
        <taxon>Bacillota</taxon>
        <taxon>Bacilli</taxon>
        <taxon>Bacillales</taxon>
        <taxon>Staphylococcaceae</taxon>
        <taxon>Staphylococcus</taxon>
        <taxon>Staphylococcus intermedius group</taxon>
    </lineage>
</organism>
<comment type="caution">
    <text evidence="2">The sequence shown here is derived from an EMBL/GenBank/DDBJ whole genome shotgun (WGS) entry which is preliminary data.</text>
</comment>
<dbReference type="InterPro" id="IPR009042">
    <property type="entry name" value="RNA_pol_sigma70_r1_2"/>
</dbReference>
<sequence length="87" mass="10257">SEYAKKLNAIDKIKKTEEKQKVLDEELEDGYDFLKEKDFLEWSRSDSPVRMYLREMGDIKLLSKDEEIELSKQIRLGEDIILDAICS</sequence>
<feature type="non-terminal residue" evidence="2">
    <location>
        <position position="1"/>
    </location>
</feature>
<gene>
    <name evidence="2" type="ORF">DV961_13575</name>
</gene>
<dbReference type="Gene3D" id="1.10.601.10">
    <property type="entry name" value="RNA Polymerase Primary Sigma Factor"/>
    <property type="match status" value="1"/>
</dbReference>
<protein>
    <submittedName>
        <fullName evidence="2">RNA polymerase sigma factor RpoD</fullName>
    </submittedName>
</protein>
<feature type="non-terminal residue" evidence="2">
    <location>
        <position position="87"/>
    </location>
</feature>
<evidence type="ECO:0000313" key="2">
    <source>
        <dbReference type="EMBL" id="REA79957.1"/>
    </source>
</evidence>
<dbReference type="InterPro" id="IPR013325">
    <property type="entry name" value="RNA_pol_sigma_r2"/>
</dbReference>
<dbReference type="GO" id="GO:0006352">
    <property type="term" value="P:DNA-templated transcription initiation"/>
    <property type="evidence" value="ECO:0007669"/>
    <property type="project" value="InterPro"/>
</dbReference>
<dbReference type="SUPFAM" id="SSF88946">
    <property type="entry name" value="Sigma2 domain of RNA polymerase sigma factors"/>
    <property type="match status" value="1"/>
</dbReference>
<evidence type="ECO:0000259" key="1">
    <source>
        <dbReference type="Pfam" id="PF00140"/>
    </source>
</evidence>
<proteinExistence type="predicted"/>
<dbReference type="AlphaFoldDB" id="A0A3D8YKJ6"/>
<accession>A0A3D8YKJ6</accession>
<dbReference type="Proteomes" id="UP000256409">
    <property type="component" value="Unassembled WGS sequence"/>
</dbReference>
<name>A0A3D8YKJ6_STAPS</name>
<dbReference type="EMBL" id="QQPC01000216">
    <property type="protein sequence ID" value="REA79957.1"/>
    <property type="molecule type" value="Genomic_DNA"/>
</dbReference>
<evidence type="ECO:0000313" key="3">
    <source>
        <dbReference type="Proteomes" id="UP000256409"/>
    </source>
</evidence>
<feature type="domain" description="RNA polymerase sigma-70 region 1.2" evidence="1">
    <location>
        <begin position="48"/>
        <end position="79"/>
    </location>
</feature>
<reference evidence="3" key="1">
    <citation type="journal article" date="2018" name="Vet. Microbiol.">
        <title>Molecular epidemiology of methicillin-resistant staphylococci amongst veterinary personnel, personnel-owned pets, patients and the hospital environment of two companion animal veterinary hospitals.</title>
        <authorList>
            <person name="Worthing K.A."/>
            <person name="Brown J."/>
            <person name="Gerber L."/>
            <person name="Abraham S."/>
            <person name="Trott D."/>
            <person name="Norris J.M."/>
        </authorList>
    </citation>
    <scope>NUCLEOTIDE SEQUENCE [LARGE SCALE GENOMIC DNA]</scope>
    <source>
        <strain evidence="3">ST496-2</strain>
    </source>
</reference>
<dbReference type="GO" id="GO:0003677">
    <property type="term" value="F:DNA binding"/>
    <property type="evidence" value="ECO:0007669"/>
    <property type="project" value="InterPro"/>
</dbReference>
<dbReference type="GO" id="GO:0016987">
    <property type="term" value="F:sigma factor activity"/>
    <property type="evidence" value="ECO:0007669"/>
    <property type="project" value="InterPro"/>
</dbReference>